<proteinExistence type="predicted"/>
<protein>
    <submittedName>
        <fullName evidence="2">Uncharacterized protein</fullName>
    </submittedName>
</protein>
<feature type="region of interest" description="Disordered" evidence="1">
    <location>
        <begin position="1"/>
        <end position="25"/>
    </location>
</feature>
<accession>A0A9Q1EMK2</accession>
<evidence type="ECO:0000313" key="3">
    <source>
        <dbReference type="Proteomes" id="UP001152622"/>
    </source>
</evidence>
<keyword evidence="3" id="KW-1185">Reference proteome</keyword>
<organism evidence="2 3">
    <name type="scientific">Synaphobranchus kaupii</name>
    <name type="common">Kaup's arrowtooth eel</name>
    <dbReference type="NCBI Taxonomy" id="118154"/>
    <lineage>
        <taxon>Eukaryota</taxon>
        <taxon>Metazoa</taxon>
        <taxon>Chordata</taxon>
        <taxon>Craniata</taxon>
        <taxon>Vertebrata</taxon>
        <taxon>Euteleostomi</taxon>
        <taxon>Actinopterygii</taxon>
        <taxon>Neopterygii</taxon>
        <taxon>Teleostei</taxon>
        <taxon>Anguilliformes</taxon>
        <taxon>Synaphobranchidae</taxon>
        <taxon>Synaphobranchus</taxon>
    </lineage>
</organism>
<evidence type="ECO:0000256" key="1">
    <source>
        <dbReference type="SAM" id="MobiDB-lite"/>
    </source>
</evidence>
<name>A0A9Q1EMK2_SYNKA</name>
<sequence>MKASGSRLTDECQRETPQDLASGSRVREEVRSIAIQSQRRITPRLTGALRLWLCENINFYRRRRTKVHGQRFQNIGATLKRRWGDCAHRPGCVTGSWCRLGVSRTCRERPPLRRANIAVK</sequence>
<dbReference type="AlphaFoldDB" id="A0A9Q1EMK2"/>
<evidence type="ECO:0000313" key="2">
    <source>
        <dbReference type="EMBL" id="KAJ8341553.1"/>
    </source>
</evidence>
<comment type="caution">
    <text evidence="2">The sequence shown here is derived from an EMBL/GenBank/DDBJ whole genome shotgun (WGS) entry which is preliminary data.</text>
</comment>
<dbReference type="Proteomes" id="UP001152622">
    <property type="component" value="Chromosome 15"/>
</dbReference>
<reference evidence="2" key="1">
    <citation type="journal article" date="2023" name="Science">
        <title>Genome structures resolve the early diversification of teleost fishes.</title>
        <authorList>
            <person name="Parey E."/>
            <person name="Louis A."/>
            <person name="Montfort J."/>
            <person name="Bouchez O."/>
            <person name="Roques C."/>
            <person name="Iampietro C."/>
            <person name="Lluch J."/>
            <person name="Castinel A."/>
            <person name="Donnadieu C."/>
            <person name="Desvignes T."/>
            <person name="Floi Bucao C."/>
            <person name="Jouanno E."/>
            <person name="Wen M."/>
            <person name="Mejri S."/>
            <person name="Dirks R."/>
            <person name="Jansen H."/>
            <person name="Henkel C."/>
            <person name="Chen W.J."/>
            <person name="Zahm M."/>
            <person name="Cabau C."/>
            <person name="Klopp C."/>
            <person name="Thompson A.W."/>
            <person name="Robinson-Rechavi M."/>
            <person name="Braasch I."/>
            <person name="Lecointre G."/>
            <person name="Bobe J."/>
            <person name="Postlethwait J.H."/>
            <person name="Berthelot C."/>
            <person name="Roest Crollius H."/>
            <person name="Guiguen Y."/>
        </authorList>
    </citation>
    <scope>NUCLEOTIDE SEQUENCE</scope>
    <source>
        <strain evidence="2">WJC10195</strain>
    </source>
</reference>
<dbReference type="EMBL" id="JAINUF010000015">
    <property type="protein sequence ID" value="KAJ8341553.1"/>
    <property type="molecule type" value="Genomic_DNA"/>
</dbReference>
<gene>
    <name evidence="2" type="ORF">SKAU_G00338440</name>
</gene>
<feature type="compositionally biased region" description="Basic and acidic residues" evidence="1">
    <location>
        <begin position="8"/>
        <end position="17"/>
    </location>
</feature>